<dbReference type="HOGENOM" id="CLU_1530351_0_0_10"/>
<gene>
    <name evidence="1" type="ORF">HMPREF1016_00048</name>
</gene>
<dbReference type="AlphaFoldDB" id="E5WTP7"/>
<proteinExistence type="predicted"/>
<name>E5WTP7_9BACE</name>
<dbReference type="EMBL" id="ACWG01000001">
    <property type="protein sequence ID" value="EFV31719.1"/>
    <property type="molecule type" value="Genomic_DNA"/>
</dbReference>
<organism evidence="1 2">
    <name type="scientific">Bacteroides eggerthii 1_2_48FAA</name>
    <dbReference type="NCBI Taxonomy" id="665953"/>
    <lineage>
        <taxon>Bacteria</taxon>
        <taxon>Pseudomonadati</taxon>
        <taxon>Bacteroidota</taxon>
        <taxon>Bacteroidia</taxon>
        <taxon>Bacteroidales</taxon>
        <taxon>Bacteroidaceae</taxon>
        <taxon>Bacteroides</taxon>
    </lineage>
</organism>
<accession>E5WTP7</accession>
<evidence type="ECO:0000313" key="2">
    <source>
        <dbReference type="Proteomes" id="UP000003246"/>
    </source>
</evidence>
<comment type="caution">
    <text evidence="1">The sequence shown here is derived from an EMBL/GenBank/DDBJ whole genome shotgun (WGS) entry which is preliminary data.</text>
</comment>
<dbReference type="Proteomes" id="UP000003246">
    <property type="component" value="Unassembled WGS sequence"/>
</dbReference>
<protein>
    <submittedName>
        <fullName evidence="1">Uncharacterized protein</fullName>
    </submittedName>
</protein>
<evidence type="ECO:0000313" key="1">
    <source>
        <dbReference type="EMBL" id="EFV31719.1"/>
    </source>
</evidence>
<sequence>MSININLDGMKKQIVILAALCACGSLSYAQDKVVLRNGSSLDVKIVKSTNASIEFAYPGEELVNEKSKKEISYIVYASGRKEECNQTFQVPVINGKDDWDKVVVTHLASDVEGLTRVGEVAATSGWGGTLGSGMGYKDAIKKLKKKAAKLGAGVILVADRTNETAAALGGGVQVVGVAYK</sequence>
<reference evidence="1 2" key="1">
    <citation type="submission" date="2010-10" db="EMBL/GenBank/DDBJ databases">
        <title>The Genome Sequence of Bacteroides eggerthii strain 1_2_48FAA.</title>
        <authorList>
            <consortium name="The Broad Institute Genome Sequencing Platform"/>
            <person name="Ward D."/>
            <person name="Earl A."/>
            <person name="Feldgarden M."/>
            <person name="Young S.K."/>
            <person name="Gargeya S."/>
            <person name="Zeng Q."/>
            <person name="Alvarado L."/>
            <person name="Berlin A."/>
            <person name="Bochicchio J."/>
            <person name="Chapman S.B."/>
            <person name="Chen Z."/>
            <person name="Freedman E."/>
            <person name="Gellesch M."/>
            <person name="Goldberg J."/>
            <person name="Griggs A."/>
            <person name="Gujja S."/>
            <person name="Heilman E."/>
            <person name="Heiman D."/>
            <person name="Howarth C."/>
            <person name="Mehta T."/>
            <person name="Neiman D."/>
            <person name="Pearson M."/>
            <person name="Roberts A."/>
            <person name="Saif S."/>
            <person name="Shea T."/>
            <person name="Shenoy N."/>
            <person name="Sisk P."/>
            <person name="Stolte C."/>
            <person name="Sykes S."/>
            <person name="White J."/>
            <person name="Yandava C."/>
            <person name="Allen-Vercoe E."/>
            <person name="Ambrose C."/>
            <person name="Strauss J."/>
            <person name="Daigneault M."/>
            <person name="Haas B."/>
            <person name="Nusbaum C."/>
            <person name="Birren B."/>
        </authorList>
    </citation>
    <scope>NUCLEOTIDE SEQUENCE [LARGE SCALE GENOMIC DNA]</scope>
    <source>
        <strain evidence="1 2">1_2_48FAA</strain>
    </source>
</reference>